<dbReference type="Proteomes" id="UP000181790">
    <property type="component" value="Unassembled WGS sequence"/>
</dbReference>
<dbReference type="InterPro" id="IPR036116">
    <property type="entry name" value="FN3_sf"/>
</dbReference>
<dbReference type="InterPro" id="IPR052177">
    <property type="entry name" value="Divisome_Glycosyl_Hydrolase"/>
</dbReference>
<evidence type="ECO:0000313" key="4">
    <source>
        <dbReference type="Proteomes" id="UP000181790"/>
    </source>
</evidence>
<name>A0A1S2VP39_9BACT</name>
<dbReference type="InterPro" id="IPR058692">
    <property type="entry name" value="Fn3_SaeA_2nd"/>
</dbReference>
<dbReference type="InterPro" id="IPR013783">
    <property type="entry name" value="Ig-like_fold"/>
</dbReference>
<dbReference type="InterPro" id="IPR017853">
    <property type="entry name" value="GH"/>
</dbReference>
<dbReference type="NCBIfam" id="TIGR04183">
    <property type="entry name" value="Por_Secre_tail"/>
    <property type="match status" value="1"/>
</dbReference>
<organism evidence="3 4">
    <name type="scientific">Arsenicibacter rosenii</name>
    <dbReference type="NCBI Taxonomy" id="1750698"/>
    <lineage>
        <taxon>Bacteria</taxon>
        <taxon>Pseudomonadati</taxon>
        <taxon>Bacteroidota</taxon>
        <taxon>Cytophagia</taxon>
        <taxon>Cytophagales</taxon>
        <taxon>Spirosomataceae</taxon>
        <taxon>Arsenicibacter</taxon>
    </lineage>
</organism>
<reference evidence="3 4" key="1">
    <citation type="submission" date="2016-10" db="EMBL/GenBank/DDBJ databases">
        <title>Arsenicibacter rosenii gen. nov., sp. nov., an efficient arsenic-methylating bacterium isolated from an arsenic-contaminated paddy soil.</title>
        <authorList>
            <person name="Huang K."/>
        </authorList>
    </citation>
    <scope>NUCLEOTIDE SEQUENCE [LARGE SCALE GENOMIC DNA]</scope>
    <source>
        <strain evidence="3 4">SM-1</strain>
    </source>
</reference>
<evidence type="ECO:0000256" key="1">
    <source>
        <dbReference type="ARBA" id="ARBA00022729"/>
    </source>
</evidence>
<dbReference type="PANTHER" id="PTHR43405:SF1">
    <property type="entry name" value="GLYCOSYL HYDROLASE DIGH"/>
    <property type="match status" value="1"/>
</dbReference>
<dbReference type="AlphaFoldDB" id="A0A1S2VP39"/>
<evidence type="ECO:0000259" key="2">
    <source>
        <dbReference type="PROSITE" id="PS50853"/>
    </source>
</evidence>
<dbReference type="RefSeq" id="WP_071501054.1">
    <property type="nucleotide sequence ID" value="NZ_MORL01000001.1"/>
</dbReference>
<dbReference type="InterPro" id="IPR026444">
    <property type="entry name" value="Secre_tail"/>
</dbReference>
<dbReference type="SUPFAM" id="SSF51445">
    <property type="entry name" value="(Trans)glycosidases"/>
    <property type="match status" value="1"/>
</dbReference>
<keyword evidence="1" id="KW-0732">Signal</keyword>
<accession>A0A1S2VP39</accession>
<dbReference type="InterPro" id="IPR003961">
    <property type="entry name" value="FN3_dom"/>
</dbReference>
<sequence>MKHITFITLLFLTVFHTYAQPKREFRGAWIATVGNIDWPSRKGLPADQQQQQFINILNQHQQAGINAVVVQIRSVCDATYPSTLEPWAEVLSGKQGQAPQPYYDPLQFMITECRKRGIEFHAWMNPYRAVSNINTAQLDPAHVVRTHPEWLLAQGNLRILNPGLPDVRNYVTKVVMDVVRRYDIDGIHFDDYFYPYPQTGLTFSDDSTYAIHNRGITKRDDWRRDNIDLLVKQVSDSIKALKPYVKFGISPFGIWQNRSTAQPLGSATSGLQGYNEIYADSRKWIQQGWLDYIAPQVYWHMGFAAADYSVLVPWWDNVMKASPGRHLYIGQAAYRVNNDSNVNWLTPTQIPNQIQFNRQMANVQGNILYNTTSVISNPLGLRDSLRNRLFARPALMPAMTWKDAVAPPAPTLLVTSSEVSATLRWNRPETGTGPMDRIRQFAVYRFPKNAAVDISQADALLAVTPMDTTLFVDATLKKGEPYTYVVTALDRLHNESAPSNPVSVALILGGEAGLTADALVNAPNPFSGETMISYTLLRAGDVRLTVQDLTGRELAELINERQAAGPHQVMYRAGNLPSGMYLLTLSVNQIRLSRRMIVQP</sequence>
<dbReference type="Gene3D" id="3.20.20.80">
    <property type="entry name" value="Glycosidases"/>
    <property type="match status" value="1"/>
</dbReference>
<gene>
    <name evidence="3" type="ORF">BLX24_00020</name>
</gene>
<proteinExistence type="predicted"/>
<comment type="caution">
    <text evidence="3">The sequence shown here is derived from an EMBL/GenBank/DDBJ whole genome shotgun (WGS) entry which is preliminary data.</text>
</comment>
<dbReference type="Pfam" id="PF02638">
    <property type="entry name" value="GHL10"/>
    <property type="match status" value="1"/>
</dbReference>
<dbReference type="InterPro" id="IPR003790">
    <property type="entry name" value="GHL10"/>
</dbReference>
<dbReference type="SUPFAM" id="SSF49265">
    <property type="entry name" value="Fibronectin type III"/>
    <property type="match status" value="1"/>
</dbReference>
<evidence type="ECO:0000313" key="3">
    <source>
        <dbReference type="EMBL" id="OIN60552.1"/>
    </source>
</evidence>
<keyword evidence="4" id="KW-1185">Reference proteome</keyword>
<dbReference type="PANTHER" id="PTHR43405">
    <property type="entry name" value="GLYCOSYL HYDROLASE DIGH"/>
    <property type="match status" value="1"/>
</dbReference>
<dbReference type="PROSITE" id="PS50853">
    <property type="entry name" value="FN3"/>
    <property type="match status" value="1"/>
</dbReference>
<dbReference type="EMBL" id="MORL01000001">
    <property type="protein sequence ID" value="OIN60552.1"/>
    <property type="molecule type" value="Genomic_DNA"/>
</dbReference>
<dbReference type="Gene3D" id="2.60.40.10">
    <property type="entry name" value="Immunoglobulins"/>
    <property type="match status" value="1"/>
</dbReference>
<dbReference type="Pfam" id="PF25833">
    <property type="entry name" value="Fn3_SaeA_3rd"/>
    <property type="match status" value="1"/>
</dbReference>
<protein>
    <recommendedName>
        <fullName evidence="2">Fibronectin type-III domain-containing protein</fullName>
    </recommendedName>
</protein>
<feature type="domain" description="Fibronectin type-III" evidence="2">
    <location>
        <begin position="406"/>
        <end position="510"/>
    </location>
</feature>